<protein>
    <submittedName>
        <fullName evidence="1">Uncharacterized protein</fullName>
    </submittedName>
</protein>
<comment type="caution">
    <text evidence="1">The sequence shown here is derived from an EMBL/GenBank/DDBJ whole genome shotgun (WGS) entry which is preliminary data.</text>
</comment>
<name>A0A1V1NVN2_9BACT</name>
<sequence>SGIVSGLRDLIEGKPYYADDSGNLTTTVTDRYLGYALSDTELYLQTDTPGAKTIEDGLITAPKLAGSDNEALTNGTAGQIMSSNGDGTFSWADILKLPAQVSEPVSCNSNTAGSVAASSTYRLCICNGTAWNDLVSGAACSW</sequence>
<feature type="non-terminal residue" evidence="1">
    <location>
        <position position="1"/>
    </location>
</feature>
<dbReference type="EMBL" id="ATBP01001866">
    <property type="protein sequence ID" value="ETR66611.1"/>
    <property type="molecule type" value="Genomic_DNA"/>
</dbReference>
<dbReference type="AlphaFoldDB" id="A0A1V1NVN2"/>
<dbReference type="Proteomes" id="UP000189670">
    <property type="component" value="Unassembled WGS sequence"/>
</dbReference>
<organism evidence="1 2">
    <name type="scientific">Candidatus Magnetoglobus multicellularis str. Araruama</name>
    <dbReference type="NCBI Taxonomy" id="890399"/>
    <lineage>
        <taxon>Bacteria</taxon>
        <taxon>Pseudomonadati</taxon>
        <taxon>Thermodesulfobacteriota</taxon>
        <taxon>Desulfobacteria</taxon>
        <taxon>Desulfobacterales</taxon>
        <taxon>Desulfobacteraceae</taxon>
        <taxon>Candidatus Magnetoglobus</taxon>
    </lineage>
</organism>
<proteinExistence type="predicted"/>
<evidence type="ECO:0000313" key="1">
    <source>
        <dbReference type="EMBL" id="ETR66611.1"/>
    </source>
</evidence>
<evidence type="ECO:0000313" key="2">
    <source>
        <dbReference type="Proteomes" id="UP000189670"/>
    </source>
</evidence>
<reference evidence="2" key="1">
    <citation type="submission" date="2012-11" db="EMBL/GenBank/DDBJ databases">
        <authorList>
            <person name="Lucero-Rivera Y.E."/>
            <person name="Tovar-Ramirez D."/>
        </authorList>
    </citation>
    <scope>NUCLEOTIDE SEQUENCE [LARGE SCALE GENOMIC DNA]</scope>
    <source>
        <strain evidence="2">Araruama</strain>
    </source>
</reference>
<gene>
    <name evidence="1" type="ORF">OMM_12572</name>
</gene>
<accession>A0A1V1NVN2</accession>